<comment type="similarity">
    <text evidence="1">Belongs to the glycosyltransferase 90 family.</text>
</comment>
<evidence type="ECO:0000256" key="1">
    <source>
        <dbReference type="ARBA" id="ARBA00010118"/>
    </source>
</evidence>
<sequence>MTGATYTLVRHMRSRSRSSGGSMSSLLPSEELSNSSRSLPRRLRCRSFAGLLGCLGLVLLAGSVALPRSTQRGLVQHSSHSVEVSTATAVAADVAIASLPLEEAVSTLDPVRAASLSIDKLYARQSETLDQAVARYSLRNSRPPPQNFDKWFRFAQDNKCLIDDYDQIQRDFDPFYQLARTDPRYFQKMIELGRNEMLEDSNGMVAIKIENGRIQMPNYTGSVFDVEWLTTLSKFGYVVPDTEFLINGRDEPRVVFNSREPKTRKEATTLKDKSPFHVAPVPTSEFFRHRSGCSTLNNRNGLTVDALEDVAFIRSSSTSDFTTDLWPMLSMTKISPCFSDILFPGQYYYDSSWWAGKFDHPNDVAWNDKKPQLYWRGSSNGGHIIHDNYHKFSRFRLIKISQSHPDLIDAKITAFYDSHSIIEEYDIGGERSPREEVYQYKYLLDVDGNTFSGRYLGLLRSGSLIFKATAFEEYFNDWLRPYQHYIPVKIDLSDLVEKVEWAIAHEDEARRIQETGMQFAQRVLTDAQNDCYFAAVLLEWARLQNYAEEAGASGQQSWEA</sequence>
<dbReference type="GO" id="GO:0016740">
    <property type="term" value="F:transferase activity"/>
    <property type="evidence" value="ECO:0007669"/>
    <property type="project" value="UniProtKB-KW"/>
</dbReference>
<dbReference type="InterPro" id="IPR006598">
    <property type="entry name" value="CAP10"/>
</dbReference>
<feature type="compositionally biased region" description="Low complexity" evidence="3">
    <location>
        <begin position="17"/>
        <end position="33"/>
    </location>
</feature>
<dbReference type="InterPro" id="IPR051091">
    <property type="entry name" value="O-Glucosyltr/Glycosyltrsf_90"/>
</dbReference>
<evidence type="ECO:0000313" key="6">
    <source>
        <dbReference type="Proteomes" id="UP001219525"/>
    </source>
</evidence>
<proteinExistence type="inferred from homology"/>
<dbReference type="Proteomes" id="UP001219525">
    <property type="component" value="Unassembled WGS sequence"/>
</dbReference>
<dbReference type="SMART" id="SM00672">
    <property type="entry name" value="CAP10"/>
    <property type="match status" value="1"/>
</dbReference>
<comment type="caution">
    <text evidence="5">The sequence shown here is derived from an EMBL/GenBank/DDBJ whole genome shotgun (WGS) entry which is preliminary data.</text>
</comment>
<dbReference type="PANTHER" id="PTHR12203">
    <property type="entry name" value="KDEL LYS-ASP-GLU-LEU CONTAINING - RELATED"/>
    <property type="match status" value="1"/>
</dbReference>
<protein>
    <submittedName>
        <fullName evidence="5">Glycosyl transferase family 90-domain-containing protein</fullName>
    </submittedName>
</protein>
<evidence type="ECO:0000259" key="4">
    <source>
        <dbReference type="SMART" id="SM00672"/>
    </source>
</evidence>
<keyword evidence="2 5" id="KW-0808">Transferase</keyword>
<organism evidence="5 6">
    <name type="scientific">Mycena pura</name>
    <dbReference type="NCBI Taxonomy" id="153505"/>
    <lineage>
        <taxon>Eukaryota</taxon>
        <taxon>Fungi</taxon>
        <taxon>Dikarya</taxon>
        <taxon>Basidiomycota</taxon>
        <taxon>Agaricomycotina</taxon>
        <taxon>Agaricomycetes</taxon>
        <taxon>Agaricomycetidae</taxon>
        <taxon>Agaricales</taxon>
        <taxon>Marasmiineae</taxon>
        <taxon>Mycenaceae</taxon>
        <taxon>Mycena</taxon>
    </lineage>
</organism>
<dbReference type="AlphaFoldDB" id="A0AAD6ULM4"/>
<keyword evidence="6" id="KW-1185">Reference proteome</keyword>
<dbReference type="Pfam" id="PF05686">
    <property type="entry name" value="Glyco_transf_90"/>
    <property type="match status" value="1"/>
</dbReference>
<accession>A0AAD6ULM4</accession>
<name>A0AAD6ULM4_9AGAR</name>
<dbReference type="PANTHER" id="PTHR12203:SF35">
    <property type="entry name" value="PROTEIN O-GLUCOSYLTRANSFERASE 1"/>
    <property type="match status" value="1"/>
</dbReference>
<gene>
    <name evidence="5" type="ORF">GGX14DRAFT_606304</name>
</gene>
<feature type="region of interest" description="Disordered" evidence="3">
    <location>
        <begin position="1"/>
        <end position="33"/>
    </location>
</feature>
<evidence type="ECO:0000313" key="5">
    <source>
        <dbReference type="EMBL" id="KAJ7190231.1"/>
    </source>
</evidence>
<evidence type="ECO:0000256" key="3">
    <source>
        <dbReference type="SAM" id="MobiDB-lite"/>
    </source>
</evidence>
<evidence type="ECO:0000256" key="2">
    <source>
        <dbReference type="ARBA" id="ARBA00022679"/>
    </source>
</evidence>
<dbReference type="EMBL" id="JARJCW010000154">
    <property type="protein sequence ID" value="KAJ7190231.1"/>
    <property type="molecule type" value="Genomic_DNA"/>
</dbReference>
<feature type="domain" description="Glycosyl transferase CAP10" evidence="4">
    <location>
        <begin position="306"/>
        <end position="547"/>
    </location>
</feature>
<reference evidence="5" key="1">
    <citation type="submission" date="2023-03" db="EMBL/GenBank/DDBJ databases">
        <title>Massive genome expansion in bonnet fungi (Mycena s.s.) driven by repeated elements and novel gene families across ecological guilds.</title>
        <authorList>
            <consortium name="Lawrence Berkeley National Laboratory"/>
            <person name="Harder C.B."/>
            <person name="Miyauchi S."/>
            <person name="Viragh M."/>
            <person name="Kuo A."/>
            <person name="Thoen E."/>
            <person name="Andreopoulos B."/>
            <person name="Lu D."/>
            <person name="Skrede I."/>
            <person name="Drula E."/>
            <person name="Henrissat B."/>
            <person name="Morin E."/>
            <person name="Kohler A."/>
            <person name="Barry K."/>
            <person name="LaButti K."/>
            <person name="Morin E."/>
            <person name="Salamov A."/>
            <person name="Lipzen A."/>
            <person name="Mereny Z."/>
            <person name="Hegedus B."/>
            <person name="Baldrian P."/>
            <person name="Stursova M."/>
            <person name="Weitz H."/>
            <person name="Taylor A."/>
            <person name="Grigoriev I.V."/>
            <person name="Nagy L.G."/>
            <person name="Martin F."/>
            <person name="Kauserud H."/>
        </authorList>
    </citation>
    <scope>NUCLEOTIDE SEQUENCE</scope>
    <source>
        <strain evidence="5">9144</strain>
    </source>
</reference>